<keyword evidence="3" id="KW-0805">Transcription regulation</keyword>
<dbReference type="PANTHER" id="PTHR47338">
    <property type="entry name" value="ZN(II)2CYS6 TRANSCRIPTION FACTOR (EUROFUNG)-RELATED"/>
    <property type="match status" value="1"/>
</dbReference>
<evidence type="ECO:0000256" key="6">
    <source>
        <dbReference type="SAM" id="MobiDB-lite"/>
    </source>
</evidence>
<proteinExistence type="predicted"/>
<dbReference type="GO" id="GO:0000981">
    <property type="term" value="F:DNA-binding transcription factor activity, RNA polymerase II-specific"/>
    <property type="evidence" value="ECO:0007669"/>
    <property type="project" value="InterPro"/>
</dbReference>
<evidence type="ECO:0000256" key="1">
    <source>
        <dbReference type="ARBA" id="ARBA00004123"/>
    </source>
</evidence>
<evidence type="ECO:0000256" key="5">
    <source>
        <dbReference type="ARBA" id="ARBA00023242"/>
    </source>
</evidence>
<dbReference type="CDD" id="cd12148">
    <property type="entry name" value="fungal_TF_MHR"/>
    <property type="match status" value="1"/>
</dbReference>
<gene>
    <name evidence="7" type="ORF">PV06_00592</name>
</gene>
<organism evidence="7 8">
    <name type="scientific">Exophiala oligosperma</name>
    <dbReference type="NCBI Taxonomy" id="215243"/>
    <lineage>
        <taxon>Eukaryota</taxon>
        <taxon>Fungi</taxon>
        <taxon>Dikarya</taxon>
        <taxon>Ascomycota</taxon>
        <taxon>Pezizomycotina</taxon>
        <taxon>Eurotiomycetes</taxon>
        <taxon>Chaetothyriomycetidae</taxon>
        <taxon>Chaetothyriales</taxon>
        <taxon>Herpotrichiellaceae</taxon>
        <taxon>Exophiala</taxon>
    </lineage>
</organism>
<keyword evidence="2" id="KW-0479">Metal-binding</keyword>
<dbReference type="EMBL" id="KN847332">
    <property type="protein sequence ID" value="KIW47944.1"/>
    <property type="molecule type" value="Genomic_DNA"/>
</dbReference>
<comment type="subcellular location">
    <subcellularLocation>
        <location evidence="1">Nucleus</location>
    </subcellularLocation>
</comment>
<evidence type="ECO:0000256" key="4">
    <source>
        <dbReference type="ARBA" id="ARBA00023163"/>
    </source>
</evidence>
<protein>
    <recommendedName>
        <fullName evidence="9">Transcription factor domain-containing protein</fullName>
    </recommendedName>
</protein>
<dbReference type="GO" id="GO:0046872">
    <property type="term" value="F:metal ion binding"/>
    <property type="evidence" value="ECO:0007669"/>
    <property type="project" value="UniProtKB-KW"/>
</dbReference>
<keyword evidence="4" id="KW-0804">Transcription</keyword>
<dbReference type="GeneID" id="27352666"/>
<dbReference type="OrthoDB" id="4116254at2759"/>
<evidence type="ECO:0000256" key="3">
    <source>
        <dbReference type="ARBA" id="ARBA00023015"/>
    </source>
</evidence>
<feature type="compositionally biased region" description="Acidic residues" evidence="6">
    <location>
        <begin position="540"/>
        <end position="556"/>
    </location>
</feature>
<dbReference type="STRING" id="215243.A0A0D2EJ50"/>
<name>A0A0D2EJ50_9EURO</name>
<dbReference type="HOGENOM" id="CLU_384028_0_0_1"/>
<feature type="region of interest" description="Disordered" evidence="6">
    <location>
        <begin position="536"/>
        <end position="580"/>
    </location>
</feature>
<keyword evidence="5" id="KW-0539">Nucleus</keyword>
<evidence type="ECO:0000256" key="2">
    <source>
        <dbReference type="ARBA" id="ARBA00022723"/>
    </source>
</evidence>
<dbReference type="AlphaFoldDB" id="A0A0D2EJ50"/>
<dbReference type="GO" id="GO:0005634">
    <property type="term" value="C:nucleus"/>
    <property type="evidence" value="ECO:0007669"/>
    <property type="project" value="UniProtKB-SubCell"/>
</dbReference>
<dbReference type="Proteomes" id="UP000053342">
    <property type="component" value="Unassembled WGS sequence"/>
</dbReference>
<dbReference type="VEuPathDB" id="FungiDB:PV06_00592"/>
<dbReference type="InterPro" id="IPR050815">
    <property type="entry name" value="TF_fung"/>
</dbReference>
<evidence type="ECO:0000313" key="7">
    <source>
        <dbReference type="EMBL" id="KIW47944.1"/>
    </source>
</evidence>
<dbReference type="PANTHER" id="PTHR47338:SF5">
    <property type="entry name" value="ZN(II)2CYS6 TRANSCRIPTION FACTOR (EUROFUNG)"/>
    <property type="match status" value="1"/>
</dbReference>
<dbReference type="RefSeq" id="XP_016268160.1">
    <property type="nucleotide sequence ID" value="XM_016401107.1"/>
</dbReference>
<reference evidence="7 8" key="1">
    <citation type="submission" date="2015-01" db="EMBL/GenBank/DDBJ databases">
        <title>The Genome Sequence of Exophiala oligosperma CBS72588.</title>
        <authorList>
            <consortium name="The Broad Institute Genomics Platform"/>
            <person name="Cuomo C."/>
            <person name="de Hoog S."/>
            <person name="Gorbushina A."/>
            <person name="Stielow B."/>
            <person name="Teixiera M."/>
            <person name="Abouelleil A."/>
            <person name="Chapman S.B."/>
            <person name="Priest M."/>
            <person name="Young S.K."/>
            <person name="Wortman J."/>
            <person name="Nusbaum C."/>
            <person name="Birren B."/>
        </authorList>
    </citation>
    <scope>NUCLEOTIDE SEQUENCE [LARGE SCALE GENOMIC DNA]</scope>
    <source>
        <strain evidence="7 8">CBS 72588</strain>
    </source>
</reference>
<accession>A0A0D2EJ50</accession>
<sequence>MSTTSERFSISSNFSFLTDSPLPQSVHSPLTVPDIRQGPSPPARLLKNVSPSSAEDLLPDFEVGLCMIEIYFARFFAASLIFDRHKLLVDYRAGRVPSKVIMSIFAVVSLLLRPKPGGKKRGYASISLPDGQGKAWAEAASRLTLADADKPSLDNIRACELLGFYWWAVGEVERVVFYLSVSRQSLRIIKKKLYSRFRTGPYDMREMRRLYKLRQACWIKASLIDSDESYPEASVRLFSRQFGESETWEQELNNADQGSEPDIDPNDWLTWDDVRLRNCGTCCVRLFLLWRQIRNLVRQTWNSRSAGYMTTVFEYDSKLEQFYRTIPPELRSKDVMNPQYPERRRRNAFFLNSIYYLCVIYLHASAVPGFSGKGAGLDISANLAEFCARTALLNANLFAEMARAYLATRPDFSKVPSFLGYCAFIAGSVHAVMLRLRNGPADWSWRHSIMCLLILQELKFYFPIMTVFWRDLKAQIEANSGERLSMADITIRNIIFSSTSTEDETRTMPPVSNSLFEPANVQDPFILRCYLPTPQAPDDAASESDDEHDTVEVSDDVADKDMTTGSGSISLEGPNAGGTSTSVFGRVPGMPFNMDSTSTIEQTPQPFQMRTAFGAAASTTLPFEQSTSLSDGTGGDGGTTDLFGYDFQDANVATSFLTSADLFGLPSIAPSQRDPLDALLEWEI</sequence>
<keyword evidence="8" id="KW-1185">Reference proteome</keyword>
<evidence type="ECO:0000313" key="8">
    <source>
        <dbReference type="Proteomes" id="UP000053342"/>
    </source>
</evidence>
<evidence type="ECO:0008006" key="9">
    <source>
        <dbReference type="Google" id="ProtNLM"/>
    </source>
</evidence>